<feature type="domain" description="Response regulatory" evidence="2">
    <location>
        <begin position="4"/>
        <end position="115"/>
    </location>
</feature>
<evidence type="ECO:0000256" key="1">
    <source>
        <dbReference type="PROSITE-ProRule" id="PRU00169"/>
    </source>
</evidence>
<feature type="modified residue" description="4-aspartylphosphate" evidence="1">
    <location>
        <position position="55"/>
    </location>
</feature>
<evidence type="ECO:0000259" key="2">
    <source>
        <dbReference type="PROSITE" id="PS50110"/>
    </source>
</evidence>
<dbReference type="InterPro" id="IPR046947">
    <property type="entry name" value="LytR-like"/>
</dbReference>
<dbReference type="OrthoDB" id="9787344at2"/>
<dbReference type="PANTHER" id="PTHR37299:SF1">
    <property type="entry name" value="STAGE 0 SPORULATION PROTEIN A HOMOLOG"/>
    <property type="match status" value="1"/>
</dbReference>
<dbReference type="InterPro" id="IPR011006">
    <property type="entry name" value="CheY-like_superfamily"/>
</dbReference>
<evidence type="ECO:0000313" key="5">
    <source>
        <dbReference type="Proteomes" id="UP000192796"/>
    </source>
</evidence>
<dbReference type="Pfam" id="PF00072">
    <property type="entry name" value="Response_reg"/>
    <property type="match status" value="1"/>
</dbReference>
<proteinExistence type="predicted"/>
<dbReference type="Gene3D" id="3.40.50.2300">
    <property type="match status" value="1"/>
</dbReference>
<keyword evidence="1" id="KW-0597">Phosphoprotein</keyword>
<dbReference type="GO" id="GO:0000156">
    <property type="term" value="F:phosphorelay response regulator activity"/>
    <property type="evidence" value="ECO:0007669"/>
    <property type="project" value="InterPro"/>
</dbReference>
<dbReference type="RefSeq" id="WP_081155527.1">
    <property type="nucleotide sequence ID" value="NZ_LVYD01000113.1"/>
</dbReference>
<dbReference type="PANTHER" id="PTHR37299">
    <property type="entry name" value="TRANSCRIPTIONAL REGULATOR-RELATED"/>
    <property type="match status" value="1"/>
</dbReference>
<sequence>MKLKCIIIDDEPIARKILQEFIEEINYLELAGQAENPLKAITLLNDNDIDLVFLDINMPKINGIDFLKNSKTTASIIMTTAYAEYAVEAFGLDVLDYLIKPIAFDRFLKACNKAKEISLLRKKLHSLPDSHNDHFFIKCNNQIEKVFYHDLLYAEAMLNYVMLYTHSKKMMVYVTIKNLEEQLPADIFIKVHKSFIVNKTKIKSIEGNILDIGNEKITISQSLREKVVAEIVKDKMIKR</sequence>
<dbReference type="PROSITE" id="PS50110">
    <property type="entry name" value="RESPONSE_REGULATORY"/>
    <property type="match status" value="1"/>
</dbReference>
<dbReference type="InterPro" id="IPR001789">
    <property type="entry name" value="Sig_transdc_resp-reg_receiver"/>
</dbReference>
<evidence type="ECO:0000259" key="3">
    <source>
        <dbReference type="PROSITE" id="PS50930"/>
    </source>
</evidence>
<dbReference type="Proteomes" id="UP000192796">
    <property type="component" value="Unassembled WGS sequence"/>
</dbReference>
<protein>
    <submittedName>
        <fullName evidence="4">DNA-binding response regulator</fullName>
    </submittedName>
</protein>
<dbReference type="Pfam" id="PF04397">
    <property type="entry name" value="LytTR"/>
    <property type="match status" value="1"/>
</dbReference>
<name>A0A1V9FHE7_9BACT</name>
<dbReference type="SMART" id="SM00850">
    <property type="entry name" value="LytTR"/>
    <property type="match status" value="1"/>
</dbReference>
<dbReference type="AlphaFoldDB" id="A0A1V9FHE7"/>
<dbReference type="SUPFAM" id="SSF52172">
    <property type="entry name" value="CheY-like"/>
    <property type="match status" value="1"/>
</dbReference>
<dbReference type="GO" id="GO:0003677">
    <property type="term" value="F:DNA binding"/>
    <property type="evidence" value="ECO:0007669"/>
    <property type="project" value="UniProtKB-KW"/>
</dbReference>
<comment type="caution">
    <text evidence="4">The sequence shown here is derived from an EMBL/GenBank/DDBJ whole genome shotgun (WGS) entry which is preliminary data.</text>
</comment>
<organism evidence="4 5">
    <name type="scientific">Niastella vici</name>
    <dbReference type="NCBI Taxonomy" id="1703345"/>
    <lineage>
        <taxon>Bacteria</taxon>
        <taxon>Pseudomonadati</taxon>
        <taxon>Bacteroidota</taxon>
        <taxon>Chitinophagia</taxon>
        <taxon>Chitinophagales</taxon>
        <taxon>Chitinophagaceae</taxon>
        <taxon>Niastella</taxon>
    </lineage>
</organism>
<keyword evidence="5" id="KW-1185">Reference proteome</keyword>
<dbReference type="InterPro" id="IPR007492">
    <property type="entry name" value="LytTR_DNA-bd_dom"/>
</dbReference>
<dbReference type="Gene3D" id="2.40.50.1020">
    <property type="entry name" value="LytTr DNA-binding domain"/>
    <property type="match status" value="1"/>
</dbReference>
<feature type="domain" description="HTH LytTR-type" evidence="3">
    <location>
        <begin position="135"/>
        <end position="206"/>
    </location>
</feature>
<gene>
    <name evidence="4" type="ORF">A3860_08320</name>
</gene>
<dbReference type="STRING" id="1703345.A3860_08320"/>
<keyword evidence="4" id="KW-0238">DNA-binding</keyword>
<evidence type="ECO:0000313" key="4">
    <source>
        <dbReference type="EMBL" id="OQP57626.1"/>
    </source>
</evidence>
<dbReference type="PROSITE" id="PS50930">
    <property type="entry name" value="HTH_LYTTR"/>
    <property type="match status" value="1"/>
</dbReference>
<reference evidence="4 5" key="1">
    <citation type="submission" date="2016-03" db="EMBL/GenBank/DDBJ databases">
        <title>Niastella vici sp. nov., isolated from farmland soil.</title>
        <authorList>
            <person name="Chen L."/>
            <person name="Wang D."/>
            <person name="Yang S."/>
            <person name="Wang G."/>
        </authorList>
    </citation>
    <scope>NUCLEOTIDE SEQUENCE [LARGE SCALE GENOMIC DNA]</scope>
    <source>
        <strain evidence="4 5">DJ57</strain>
    </source>
</reference>
<accession>A0A1V9FHE7</accession>
<dbReference type="EMBL" id="LVYD01000113">
    <property type="protein sequence ID" value="OQP57626.1"/>
    <property type="molecule type" value="Genomic_DNA"/>
</dbReference>
<dbReference type="SMART" id="SM00448">
    <property type="entry name" value="REC"/>
    <property type="match status" value="1"/>
</dbReference>